<dbReference type="PROSITE" id="PS50940">
    <property type="entry name" value="CHIT_BIND_II"/>
    <property type="match status" value="3"/>
</dbReference>
<dbReference type="OrthoDB" id="6419672at2759"/>
<dbReference type="Proteomes" id="UP000499080">
    <property type="component" value="Unassembled WGS sequence"/>
</dbReference>
<keyword evidence="4" id="KW-1015">Disulfide bond</keyword>
<accession>A0A4Y2RQL7</accession>
<feature type="domain" description="Chitin-binding type-2" evidence="6">
    <location>
        <begin position="181"/>
        <end position="236"/>
    </location>
</feature>
<keyword evidence="3" id="KW-0677">Repeat</keyword>
<organism evidence="7 8">
    <name type="scientific">Araneus ventricosus</name>
    <name type="common">Orbweaver spider</name>
    <name type="synonym">Epeira ventricosa</name>
    <dbReference type="NCBI Taxonomy" id="182803"/>
    <lineage>
        <taxon>Eukaryota</taxon>
        <taxon>Metazoa</taxon>
        <taxon>Ecdysozoa</taxon>
        <taxon>Arthropoda</taxon>
        <taxon>Chelicerata</taxon>
        <taxon>Arachnida</taxon>
        <taxon>Araneae</taxon>
        <taxon>Araneomorphae</taxon>
        <taxon>Entelegynae</taxon>
        <taxon>Araneoidea</taxon>
        <taxon>Araneidae</taxon>
        <taxon>Araneus</taxon>
    </lineage>
</organism>
<dbReference type="GO" id="GO:0005576">
    <property type="term" value="C:extracellular region"/>
    <property type="evidence" value="ECO:0007669"/>
    <property type="project" value="InterPro"/>
</dbReference>
<evidence type="ECO:0000256" key="2">
    <source>
        <dbReference type="ARBA" id="ARBA00022729"/>
    </source>
</evidence>
<comment type="caution">
    <text evidence="7">The sequence shown here is derived from an EMBL/GenBank/DDBJ whole genome shotgun (WGS) entry which is preliminary data.</text>
</comment>
<feature type="domain" description="Chitin-binding type-2" evidence="6">
    <location>
        <begin position="116"/>
        <end position="171"/>
    </location>
</feature>
<dbReference type="Gene3D" id="2.170.140.10">
    <property type="entry name" value="Chitin binding domain"/>
    <property type="match status" value="3"/>
</dbReference>
<sequence length="285" mass="31490">MNSFTNHKSLLLFPLHHWQEPRRNAFLLTVNLGDLFNGGSPVVPTSEIIQPKEDDVILNETCDCECCFYPDKTDCSKYTLCLDGVPHRGKCAEGLLFNHLDDNCDIAERVTCPPTSSSCPAENGIYPHPALCTAFYKCVNGHPFLEHCPADKHFKASERKCTDPCDADCDKTLSCNRPRPPPTCAESDGLLPAEGDCSSYYQCAEGHAYFVKCPDGSHFNAEYGVCEPPCDAGCDPTIGKKQSDSTPDGIREHPLLANSVAPLHNRRRCQIPMRMGAVWSKCLDF</sequence>
<keyword evidence="8" id="KW-1185">Reference proteome</keyword>
<keyword evidence="2" id="KW-0732">Signal</keyword>
<evidence type="ECO:0000256" key="4">
    <source>
        <dbReference type="ARBA" id="ARBA00023157"/>
    </source>
</evidence>
<evidence type="ECO:0000259" key="6">
    <source>
        <dbReference type="PROSITE" id="PS50940"/>
    </source>
</evidence>
<reference evidence="7 8" key="1">
    <citation type="journal article" date="2019" name="Sci. Rep.">
        <title>Orb-weaving spider Araneus ventricosus genome elucidates the spidroin gene catalogue.</title>
        <authorList>
            <person name="Kono N."/>
            <person name="Nakamura H."/>
            <person name="Ohtoshi R."/>
            <person name="Moran D.A.P."/>
            <person name="Shinohara A."/>
            <person name="Yoshida Y."/>
            <person name="Fujiwara M."/>
            <person name="Mori M."/>
            <person name="Tomita M."/>
            <person name="Arakawa K."/>
        </authorList>
    </citation>
    <scope>NUCLEOTIDE SEQUENCE [LARGE SCALE GENOMIC DNA]</scope>
</reference>
<protein>
    <recommendedName>
        <fullName evidence="6">Chitin-binding type-2 domain-containing protein</fullName>
    </recommendedName>
</protein>
<dbReference type="Pfam" id="PF01607">
    <property type="entry name" value="CBM_14"/>
    <property type="match status" value="3"/>
</dbReference>
<evidence type="ECO:0000256" key="3">
    <source>
        <dbReference type="ARBA" id="ARBA00022737"/>
    </source>
</evidence>
<dbReference type="InterPro" id="IPR002557">
    <property type="entry name" value="Chitin-bd_dom"/>
</dbReference>
<proteinExistence type="predicted"/>
<dbReference type="GO" id="GO:0008061">
    <property type="term" value="F:chitin binding"/>
    <property type="evidence" value="ECO:0007669"/>
    <property type="project" value="UniProtKB-KW"/>
</dbReference>
<keyword evidence="1" id="KW-0147">Chitin-binding</keyword>
<dbReference type="PANTHER" id="PTHR23301:SF0">
    <property type="entry name" value="CHITIN-BINDING TYPE-2 DOMAIN-CONTAINING PROTEIN-RELATED"/>
    <property type="match status" value="1"/>
</dbReference>
<dbReference type="SMART" id="SM00494">
    <property type="entry name" value="ChtBD2"/>
    <property type="match status" value="3"/>
</dbReference>
<dbReference type="InterPro" id="IPR051940">
    <property type="entry name" value="Chitin_bind-dev_reg"/>
</dbReference>
<name>A0A4Y2RQL7_ARAVE</name>
<dbReference type="SUPFAM" id="SSF57625">
    <property type="entry name" value="Invertebrate chitin-binding proteins"/>
    <property type="match status" value="3"/>
</dbReference>
<evidence type="ECO:0000313" key="8">
    <source>
        <dbReference type="Proteomes" id="UP000499080"/>
    </source>
</evidence>
<dbReference type="InterPro" id="IPR036508">
    <property type="entry name" value="Chitin-bd_dom_sf"/>
</dbReference>
<evidence type="ECO:0000256" key="5">
    <source>
        <dbReference type="ARBA" id="ARBA00023180"/>
    </source>
</evidence>
<evidence type="ECO:0000313" key="7">
    <source>
        <dbReference type="EMBL" id="GBN77998.1"/>
    </source>
</evidence>
<gene>
    <name evidence="7" type="ORF">AVEN_267930_1</name>
</gene>
<dbReference type="AlphaFoldDB" id="A0A4Y2RQL7"/>
<dbReference type="PANTHER" id="PTHR23301">
    <property type="entry name" value="CHITIN BINDING PERITROPHIN-A"/>
    <property type="match status" value="1"/>
</dbReference>
<dbReference type="EMBL" id="BGPR01018004">
    <property type="protein sequence ID" value="GBN77998.1"/>
    <property type="molecule type" value="Genomic_DNA"/>
</dbReference>
<evidence type="ECO:0000256" key="1">
    <source>
        <dbReference type="ARBA" id="ARBA00022669"/>
    </source>
</evidence>
<keyword evidence="5" id="KW-0325">Glycoprotein</keyword>
<feature type="domain" description="Chitin-binding type-2" evidence="6">
    <location>
        <begin position="68"/>
        <end position="114"/>
    </location>
</feature>